<dbReference type="Proteomes" id="UP001227268">
    <property type="component" value="Unassembled WGS sequence"/>
</dbReference>
<keyword evidence="2" id="KW-1185">Reference proteome</keyword>
<gene>
    <name evidence="1" type="ORF">QFC21_001077</name>
</gene>
<dbReference type="EMBL" id="JASBWT010000002">
    <property type="protein sequence ID" value="KAJ9107618.1"/>
    <property type="molecule type" value="Genomic_DNA"/>
</dbReference>
<comment type="caution">
    <text evidence="1">The sequence shown here is derived from an EMBL/GenBank/DDBJ whole genome shotgun (WGS) entry which is preliminary data.</text>
</comment>
<reference evidence="1" key="1">
    <citation type="submission" date="2023-04" db="EMBL/GenBank/DDBJ databases">
        <title>Draft Genome sequencing of Naganishia species isolated from polar environments using Oxford Nanopore Technology.</title>
        <authorList>
            <person name="Leo P."/>
            <person name="Venkateswaran K."/>
        </authorList>
    </citation>
    <scope>NUCLEOTIDE SEQUENCE</scope>
    <source>
        <strain evidence="1">MNA-CCFEE 5423</strain>
    </source>
</reference>
<proteinExistence type="predicted"/>
<accession>A0ACC2W7D3</accession>
<evidence type="ECO:0000313" key="2">
    <source>
        <dbReference type="Proteomes" id="UP001227268"/>
    </source>
</evidence>
<protein>
    <submittedName>
        <fullName evidence="1">Uncharacterized protein</fullName>
    </submittedName>
</protein>
<evidence type="ECO:0000313" key="1">
    <source>
        <dbReference type="EMBL" id="KAJ9107618.1"/>
    </source>
</evidence>
<sequence length="1796" mass="196423">MAFGGRKSPTSKPPSGQQQTPDKLPVANAVGSTVDPQQIGPASPAAALSSSHASSFVFPVRSVFANMQYQSNIRGNPPSGSSGQSAPLSRIKSSTSNLQYNKGRSPSLATSEGSAENIRAHGESISQMLETAQNTKLPPPNSRSSSFLSVDYDTDPFQQSSNESSRTPTEGIYSAPLQRDGEHASSSYFTSKGRRSSDGSMSRRSPNPDAPRPPRNWLAADCPAHAHGQIDAVPEEARAPGLQTTERCDTNAAGETTAYRFSDRPGVDREAEENHSTSKVGASKARSPKSGGEITTGDSAGPTEENRANDVEVTEVHLPIHQQHEPTEPAVGPAIDRPPDMDIVLLGEVGDNLTSSRQSGPATAKSQRVKDSRPAANRHQSVDHQQSVRNFVTSQAQTVNMLDPNASTPFLRDGEDEEEDYTITSGQGSSRTPIDAEDGFGVGSPSRRINSDDDSGDVAATNPTSSNLGTLQTESQSQVSTDITDEPVMTVRFEHVTTEDGHHVVVGREGKLEKCEDEPITTPGAIQGFGVLMVLDEDEETGDLSVRQVSENSTELLGLSPRYLFRLQCFTHILPKSQDDALRDNIDYLPDPDIEPSEMDHEGPQVFLLSGYGEPGSDDSDEIPTSRTINRRREWTCWVAAHRPSQKTWQKKDARGGSVPPPSLIVLEFELERDVYNPLYPPTPAPEYESEISSPASGSVTGTTGSSATMGTGSFSTASGGETSRTGKSTAASTETDATPGARGENQFNGTGPIIQTSSIEASTVQRKHIRNRLMGLQGNEMDVDPASILDSTTSHAKPLRALQRMRRMTRDAITDGDDMSGQEDLPGNGGTRRRARRKGPGSGGVGTMDVFAVLAQINDQLGAAPDLETFLKVVVGVIKDLTQFHRCLVYSFDANWNGQVVAELVDWSKTHDLYMGLMFPMTDIPAQARELYRINKVRMLYDRAQTTARLVLRSKDDLEFPLDMTHSYLRAMSPIHLVYLRNMGVRSSMSISIMAFGSLWGLIACHAYGDAGLRVSFPVRQMLKLLSDSISRNIERLSYAARLQTRKLISTIPTDAHPTGYIVSNADDLIQLFDADSGVLVIGDGAKILGPRSEQSQEILYIAEFLRLKRYEQMQISHNIAEDFPELNQPKKLVVIAGLLYVPLSAGGNDFIAFLRRGQLREVHWAGKPYKEGQENGASLEPRQSFKAWSETIQGRSRAWTDEQLETAGVLALVYGKFIELDTETRENLSRSHMASKSLLFTINDLLDLTRIESGNETAFNDPFDVRQCIRDATRIYESEAKRRKLGFVVDVSAAPECLVLGDDKKVRTVVANLVANAVKYTNQGTIQIDCRTRTESESGRSAPMAENMMNVEITVTDSGCGIHRDKLEAMFLTFEQAEAEATQPTGLGLGLAVVARIVEQLGGQLRAESQVDVGTRFFFSLLMARFDPATSSIAPSTASRNLQAPSPPSQSRIPTESDSALSAHSQASGSSELDTFVQAFGSSHMNNSNDSGQDPRVQLAEARMSQPGTFPVADSSWPVRPAKPDLDRGERTSPHPSISYRSGTLHRPQKPIRESPLDQSHQTPSEVVKHQPVPRDEVHVEDKAYDENPSSHVAASPRAPLMKRSSQDKTTTHGKVKSLNKLKILVVEDDDVNRRILERRLKLDGHVVMSEINGQDAVDRIKQDQTFDCILMDIQMPVMDGKQAAAAIRECEELINTGNDLPATPPSCRVDNRIPIIAVSATLLEKQRTELGVDFDGWMLKPIDFKRMLRILSGISQPELRADDAYERGQWERGGWLNYLNEVVVLTNMEILNV</sequence>
<organism evidence="1 2">
    <name type="scientific">Naganishia friedmannii</name>
    <dbReference type="NCBI Taxonomy" id="89922"/>
    <lineage>
        <taxon>Eukaryota</taxon>
        <taxon>Fungi</taxon>
        <taxon>Dikarya</taxon>
        <taxon>Basidiomycota</taxon>
        <taxon>Agaricomycotina</taxon>
        <taxon>Tremellomycetes</taxon>
        <taxon>Filobasidiales</taxon>
        <taxon>Filobasidiaceae</taxon>
        <taxon>Naganishia</taxon>
    </lineage>
</organism>
<name>A0ACC2W7D3_9TREE</name>